<comment type="similarity">
    <text evidence="1">Belongs to the aldolase class II family.</text>
</comment>
<dbReference type="InterPro" id="IPR001303">
    <property type="entry name" value="Aldolase_II/adducin_N"/>
</dbReference>
<dbReference type="Pfam" id="PF00596">
    <property type="entry name" value="Aldolase_II"/>
    <property type="match status" value="1"/>
</dbReference>
<dbReference type="Proteomes" id="UP001057561">
    <property type="component" value="Chromosome"/>
</dbReference>
<dbReference type="PANTHER" id="PTHR10672:SF3">
    <property type="entry name" value="PROTEIN HU-LI TAI SHAO"/>
    <property type="match status" value="1"/>
</dbReference>
<dbReference type="Gene3D" id="3.40.225.10">
    <property type="entry name" value="Class II aldolase/adducin N-terminal domain"/>
    <property type="match status" value="1"/>
</dbReference>
<keyword evidence="4" id="KW-1185">Reference proteome</keyword>
<dbReference type="EMBL" id="CP099464">
    <property type="protein sequence ID" value="UUO17491.1"/>
    <property type="molecule type" value="Genomic_DNA"/>
</dbReference>
<dbReference type="RefSeq" id="WP_051424353.1">
    <property type="nucleotide sequence ID" value="NZ_CP099464.1"/>
</dbReference>
<sequence length="139" mass="15513">MSLPTPPRCPDPNRIPLEGMAIATQKQGLLPLHQSMMELDGRVARHQFEGIATDDNLSERDRLVRDLGDKPCIILCNHGLLTVGRSVAEAFYWMWYLNQACRIQLAAQSSGAELFIETHAGGFCLCRRGFQPPVLPLQI</sequence>
<proteinExistence type="inferred from homology"/>
<feature type="domain" description="Class II aldolase/adducin N-terminal" evidence="2">
    <location>
        <begin position="19"/>
        <end position="105"/>
    </location>
</feature>
<evidence type="ECO:0000313" key="4">
    <source>
        <dbReference type="Proteomes" id="UP001057561"/>
    </source>
</evidence>
<reference evidence="3" key="1">
    <citation type="submission" date="2022-06" db="EMBL/GenBank/DDBJ databases">
        <title>Nostosin G and Spiroidesin B from the Cyanobacterium Dolichospermum sp. NIES-1697.</title>
        <authorList>
            <person name="Phan C.-S."/>
            <person name="Mehjabin J.J."/>
            <person name="Anas A.R.J."/>
            <person name="Hayasaka M."/>
            <person name="Onoki R."/>
            <person name="Wang J."/>
            <person name="Umezawa T."/>
            <person name="Washio K."/>
            <person name="Morikawa M."/>
            <person name="Okino T."/>
        </authorList>
    </citation>
    <scope>NUCLEOTIDE SEQUENCE</scope>
    <source>
        <strain evidence="3">NIES-1697</strain>
    </source>
</reference>
<gene>
    <name evidence="3" type="ORF">NG743_11160</name>
</gene>
<name>A0ABY5M3Z6_9CYAN</name>
<protein>
    <submittedName>
        <fullName evidence="3">Class II aldolase/adducin family protein</fullName>
    </submittedName>
</protein>
<evidence type="ECO:0000259" key="2">
    <source>
        <dbReference type="Pfam" id="PF00596"/>
    </source>
</evidence>
<dbReference type="SUPFAM" id="SSF53639">
    <property type="entry name" value="AraD/HMP-PK domain-like"/>
    <property type="match status" value="1"/>
</dbReference>
<dbReference type="PANTHER" id="PTHR10672">
    <property type="entry name" value="ADDUCIN"/>
    <property type="match status" value="1"/>
</dbReference>
<evidence type="ECO:0000313" key="3">
    <source>
        <dbReference type="EMBL" id="UUO17491.1"/>
    </source>
</evidence>
<dbReference type="InterPro" id="IPR051017">
    <property type="entry name" value="Aldolase-II_Adducin_sf"/>
</dbReference>
<accession>A0ABY5M3Z6</accession>
<dbReference type="InterPro" id="IPR036409">
    <property type="entry name" value="Aldolase_II/adducin_N_sf"/>
</dbReference>
<organism evidence="3 4">
    <name type="scientific">Dolichospermum heterosporum TAC447</name>
    <dbReference type="NCBI Taxonomy" id="747523"/>
    <lineage>
        <taxon>Bacteria</taxon>
        <taxon>Bacillati</taxon>
        <taxon>Cyanobacteriota</taxon>
        <taxon>Cyanophyceae</taxon>
        <taxon>Nostocales</taxon>
        <taxon>Aphanizomenonaceae</taxon>
        <taxon>Dolichospermum</taxon>
        <taxon>Dolichospermum heterosporum</taxon>
    </lineage>
</organism>
<evidence type="ECO:0000256" key="1">
    <source>
        <dbReference type="ARBA" id="ARBA00037961"/>
    </source>
</evidence>